<evidence type="ECO:0000313" key="2">
    <source>
        <dbReference type="Proteomes" id="UP000004750"/>
    </source>
</evidence>
<dbReference type="AlphaFoldDB" id="G9ZG45"/>
<proteinExistence type="predicted"/>
<gene>
    <name evidence="1" type="ORF">HMPREF9080_01759</name>
</gene>
<organism evidence="1 2">
    <name type="scientific">Cardiobacterium valvarum F0432</name>
    <dbReference type="NCBI Taxonomy" id="797473"/>
    <lineage>
        <taxon>Bacteria</taxon>
        <taxon>Pseudomonadati</taxon>
        <taxon>Pseudomonadota</taxon>
        <taxon>Gammaproteobacteria</taxon>
        <taxon>Cardiobacteriales</taxon>
        <taxon>Cardiobacteriaceae</taxon>
        <taxon>Cardiobacterium</taxon>
    </lineage>
</organism>
<comment type="caution">
    <text evidence="1">The sequence shown here is derived from an EMBL/GenBank/DDBJ whole genome shotgun (WGS) entry which is preliminary data.</text>
</comment>
<sequence>MPEFEFVPKHEYLIKPAKVFPWGVIGQHHVYDAAEEGRPSAGFQASFPRYCYQGTSQLAFKARRLYKKR</sequence>
<protein>
    <submittedName>
        <fullName evidence="1">Uncharacterized protein</fullName>
    </submittedName>
</protein>
<evidence type="ECO:0000313" key="1">
    <source>
        <dbReference type="EMBL" id="EHM53401.1"/>
    </source>
</evidence>
<dbReference type="Proteomes" id="UP000004750">
    <property type="component" value="Unassembled WGS sequence"/>
</dbReference>
<accession>G9ZG45</accession>
<dbReference type="EMBL" id="AGCM01000101">
    <property type="protein sequence ID" value="EHM53401.1"/>
    <property type="molecule type" value="Genomic_DNA"/>
</dbReference>
<dbReference type="HOGENOM" id="CLU_2768226_0_0_6"/>
<name>G9ZG45_9GAMM</name>
<reference evidence="1 2" key="1">
    <citation type="submission" date="2011-08" db="EMBL/GenBank/DDBJ databases">
        <authorList>
            <person name="Weinstock G."/>
            <person name="Sodergren E."/>
            <person name="Clifton S."/>
            <person name="Fulton L."/>
            <person name="Fulton B."/>
            <person name="Courtney L."/>
            <person name="Fronick C."/>
            <person name="Harrison M."/>
            <person name="Strong C."/>
            <person name="Farmer C."/>
            <person name="Delahaunty K."/>
            <person name="Markovic C."/>
            <person name="Hall O."/>
            <person name="Minx P."/>
            <person name="Tomlinson C."/>
            <person name="Mitreva M."/>
            <person name="Hou S."/>
            <person name="Chen J."/>
            <person name="Wollam A."/>
            <person name="Pepin K.H."/>
            <person name="Johnson M."/>
            <person name="Bhonagiri V."/>
            <person name="Zhang X."/>
            <person name="Suruliraj S."/>
            <person name="Warren W."/>
            <person name="Chinwalla A."/>
            <person name="Mardis E.R."/>
            <person name="Wilson R.K."/>
        </authorList>
    </citation>
    <scope>NUCLEOTIDE SEQUENCE [LARGE SCALE GENOMIC DNA]</scope>
    <source>
        <strain evidence="1 2">F0432</strain>
    </source>
</reference>